<organism evidence="1 2">
    <name type="scientific">Dichanthelium oligosanthes</name>
    <dbReference type="NCBI Taxonomy" id="888268"/>
    <lineage>
        <taxon>Eukaryota</taxon>
        <taxon>Viridiplantae</taxon>
        <taxon>Streptophyta</taxon>
        <taxon>Embryophyta</taxon>
        <taxon>Tracheophyta</taxon>
        <taxon>Spermatophyta</taxon>
        <taxon>Magnoliopsida</taxon>
        <taxon>Liliopsida</taxon>
        <taxon>Poales</taxon>
        <taxon>Poaceae</taxon>
        <taxon>PACMAD clade</taxon>
        <taxon>Panicoideae</taxon>
        <taxon>Panicodae</taxon>
        <taxon>Paniceae</taxon>
        <taxon>Dichantheliinae</taxon>
        <taxon>Dichanthelium</taxon>
    </lineage>
</organism>
<keyword evidence="2" id="KW-1185">Reference proteome</keyword>
<accession>A0A1E5VYI9</accession>
<dbReference type="Proteomes" id="UP000095767">
    <property type="component" value="Unassembled WGS sequence"/>
</dbReference>
<gene>
    <name evidence="1" type="ORF">BAE44_0008823</name>
</gene>
<evidence type="ECO:0000313" key="1">
    <source>
        <dbReference type="EMBL" id="OEL30162.1"/>
    </source>
</evidence>
<protein>
    <submittedName>
        <fullName evidence="1">Uncharacterized protein</fullName>
    </submittedName>
</protein>
<dbReference type="AlphaFoldDB" id="A0A1E5VYI9"/>
<sequence>MATRLIGNNHAPKTTSRMVVRTWSCFRGLDCGRGKRWIFPGRVRLDLPLMGHHSFFLSLRHGSRLEVFVPFLDYFIEEADTSQEGSIAT</sequence>
<comment type="caution">
    <text evidence="1">The sequence shown here is derived from an EMBL/GenBank/DDBJ whole genome shotgun (WGS) entry which is preliminary data.</text>
</comment>
<evidence type="ECO:0000313" key="2">
    <source>
        <dbReference type="Proteomes" id="UP000095767"/>
    </source>
</evidence>
<name>A0A1E5VYI9_9POAL</name>
<proteinExistence type="predicted"/>
<dbReference type="EMBL" id="LWDX02026186">
    <property type="protein sequence ID" value="OEL30162.1"/>
    <property type="molecule type" value="Genomic_DNA"/>
</dbReference>
<reference evidence="1 2" key="1">
    <citation type="submission" date="2016-09" db="EMBL/GenBank/DDBJ databases">
        <title>The draft genome of Dichanthelium oligosanthes: A C3 panicoid grass species.</title>
        <authorList>
            <person name="Studer A.J."/>
            <person name="Schnable J.C."/>
            <person name="Brutnell T.P."/>
        </authorList>
    </citation>
    <scope>NUCLEOTIDE SEQUENCE [LARGE SCALE GENOMIC DNA]</scope>
    <source>
        <strain evidence="2">cv. Kellogg 1175</strain>
        <tissue evidence="1">Leaf</tissue>
    </source>
</reference>